<evidence type="ECO:0000313" key="11">
    <source>
        <dbReference type="Proteomes" id="UP000291022"/>
    </source>
</evidence>
<dbReference type="InterPro" id="IPR005492">
    <property type="entry name" value="EPTP"/>
</dbReference>
<feature type="repeat" description="EAR" evidence="7">
    <location>
        <begin position="519"/>
        <end position="561"/>
    </location>
</feature>
<dbReference type="Gene3D" id="3.80.10.10">
    <property type="entry name" value="Ribonuclease Inhibitor"/>
    <property type="match status" value="1"/>
</dbReference>
<protein>
    <submittedName>
        <fullName evidence="10">Leucine rich repeat LGI family member 4</fullName>
    </submittedName>
</protein>
<evidence type="ECO:0000256" key="6">
    <source>
        <dbReference type="ARBA" id="ARBA00023180"/>
    </source>
</evidence>
<dbReference type="PROSITE" id="PS51450">
    <property type="entry name" value="LRR"/>
    <property type="match status" value="1"/>
</dbReference>
<dbReference type="SMART" id="SM00082">
    <property type="entry name" value="LRRCT"/>
    <property type="match status" value="1"/>
</dbReference>
<keyword evidence="4" id="KW-0732">Signal</keyword>
<dbReference type="GO" id="GO:0022011">
    <property type="term" value="P:myelination in peripheral nervous system"/>
    <property type="evidence" value="ECO:0007669"/>
    <property type="project" value="Ensembl"/>
</dbReference>
<feature type="compositionally biased region" description="Gly residues" evidence="8">
    <location>
        <begin position="1"/>
        <end position="15"/>
    </location>
</feature>
<dbReference type="SMART" id="SM00369">
    <property type="entry name" value="LRR_TYP"/>
    <property type="match status" value="3"/>
</dbReference>
<feature type="repeat" description="EAR" evidence="7">
    <location>
        <begin position="565"/>
        <end position="610"/>
    </location>
</feature>
<keyword evidence="2" id="KW-0964">Secreted</keyword>
<dbReference type="InterPro" id="IPR051295">
    <property type="entry name" value="LGI_related"/>
</dbReference>
<evidence type="ECO:0000256" key="5">
    <source>
        <dbReference type="ARBA" id="ARBA00022737"/>
    </source>
</evidence>
<dbReference type="Pfam" id="PF13855">
    <property type="entry name" value="LRR_8"/>
    <property type="match status" value="1"/>
</dbReference>
<dbReference type="OMA" id="WLLQWMA"/>
<evidence type="ECO:0000313" key="10">
    <source>
        <dbReference type="Ensembl" id="ENSUAMP00000005341.1"/>
    </source>
</evidence>
<proteinExistence type="predicted"/>
<organism evidence="10 11">
    <name type="scientific">Ursus americanus</name>
    <name type="common">American black bear</name>
    <name type="synonym">Euarctos americanus</name>
    <dbReference type="NCBI Taxonomy" id="9643"/>
    <lineage>
        <taxon>Eukaryota</taxon>
        <taxon>Metazoa</taxon>
        <taxon>Chordata</taxon>
        <taxon>Craniata</taxon>
        <taxon>Vertebrata</taxon>
        <taxon>Euteleostomi</taxon>
        <taxon>Mammalia</taxon>
        <taxon>Eutheria</taxon>
        <taxon>Laurasiatheria</taxon>
        <taxon>Carnivora</taxon>
        <taxon>Caniformia</taxon>
        <taxon>Ursidae</taxon>
        <taxon>Ursus</taxon>
    </lineage>
</organism>
<evidence type="ECO:0000256" key="4">
    <source>
        <dbReference type="ARBA" id="ARBA00022729"/>
    </source>
</evidence>
<evidence type="ECO:0000256" key="3">
    <source>
        <dbReference type="ARBA" id="ARBA00022614"/>
    </source>
</evidence>
<dbReference type="PROSITE" id="PS50912">
    <property type="entry name" value="EAR"/>
    <property type="match status" value="6"/>
</dbReference>
<dbReference type="InterPro" id="IPR009039">
    <property type="entry name" value="EAR"/>
</dbReference>
<feature type="repeat" description="EAR" evidence="7">
    <location>
        <begin position="429"/>
        <end position="472"/>
    </location>
</feature>
<keyword evidence="6" id="KW-0325">Glycoprotein</keyword>
<dbReference type="Ensembl" id="ENSUAMT00000006069.1">
    <property type="protein sequence ID" value="ENSUAMP00000005341.1"/>
    <property type="gene ID" value="ENSUAMG00000004757.1"/>
</dbReference>
<dbReference type="GO" id="GO:0005615">
    <property type="term" value="C:extracellular space"/>
    <property type="evidence" value="ECO:0007669"/>
    <property type="project" value="Ensembl"/>
</dbReference>
<dbReference type="InterPro" id="IPR000483">
    <property type="entry name" value="Cys-rich_flank_reg_C"/>
</dbReference>
<dbReference type="SUPFAM" id="SSF52058">
    <property type="entry name" value="L domain-like"/>
    <property type="match status" value="1"/>
</dbReference>
<accession>A0A452QJJ7</accession>
<dbReference type="InterPro" id="IPR032675">
    <property type="entry name" value="LRR_dom_sf"/>
</dbReference>
<reference evidence="10" key="2">
    <citation type="submission" date="2025-08" db="UniProtKB">
        <authorList>
            <consortium name="Ensembl"/>
        </authorList>
    </citation>
    <scope>IDENTIFICATION</scope>
</reference>
<dbReference type="GO" id="GO:0042551">
    <property type="term" value="P:neuron maturation"/>
    <property type="evidence" value="ECO:0007669"/>
    <property type="project" value="Ensembl"/>
</dbReference>
<evidence type="ECO:0000256" key="8">
    <source>
        <dbReference type="SAM" id="MobiDB-lite"/>
    </source>
</evidence>
<comment type="subcellular location">
    <subcellularLocation>
        <location evidence="1">Secreted</location>
    </subcellularLocation>
</comment>
<dbReference type="Pfam" id="PF03736">
    <property type="entry name" value="EPTP"/>
    <property type="match status" value="3"/>
</dbReference>
<dbReference type="InterPro" id="IPR003591">
    <property type="entry name" value="Leu-rich_rpt_typical-subtyp"/>
</dbReference>
<sequence>MGVLGPQGLGAGCWGPRGSRDPSGSWEVGSKGCWDASKGAAGIWTRAEGRLQSQGSIWGPGGGGEGRRPWVGEEAECCQDPCRGSRANACFPRMERKDIQGWGGMPMSPRQETALGRDRSIGVIFSSPTIAHVPSSLVRTGVTQLKAGSFLRVPTLHLLLFTSNSFSVIEDDAFAGLSHLQYLFIEDNEIGSISKNALRGLRSLTHLSLANNHLETLPRFLFRGLETLTHVDLRGNPFQCDCRVLWLLQWMATVNASVGTGACAGPAALAHMQLHHLDPKTFKCRAIELSWFQTVGESALGVESFSYQGEPHIVLAQPFAGRCLILTWDYSLQRFRPEEELSAPSVVSCKPLVLGLRLFVLAARLWGGSQLWARPSPGLRLAPMQALAPRRLLRPNDAELLWLDGQPCFVVADASKAGSTTLLCQDGPGFYPRQSLHAWHRDTDAEALELDGRPHLLLASASQRPVLFHWLGGRFERRTDIPEAEDVYATRHFQAGGDVFLCLTRYIGDSMVMRWDGSMFRLLQQLPSRGAHVFQPLLIARDQLAILGSDFAFSQVFRLEPDKGLLEPLQELGPPALVAPRAFAHIIMAGRRFLFAACFKGPTQIYQHHELDLSA</sequence>
<dbReference type="GO" id="GO:0031641">
    <property type="term" value="P:regulation of myelination"/>
    <property type="evidence" value="ECO:0007669"/>
    <property type="project" value="Ensembl"/>
</dbReference>
<keyword evidence="5" id="KW-0677">Repeat</keyword>
<feature type="repeat" description="EAR" evidence="7">
    <location>
        <begin position="334"/>
        <end position="376"/>
    </location>
</feature>
<dbReference type="GO" id="GO:0014009">
    <property type="term" value="P:glial cell proliferation"/>
    <property type="evidence" value="ECO:0007669"/>
    <property type="project" value="Ensembl"/>
</dbReference>
<dbReference type="GeneTree" id="ENSGT00940000162018"/>
<dbReference type="InterPro" id="IPR001611">
    <property type="entry name" value="Leu-rich_rpt"/>
</dbReference>
<reference evidence="11" key="1">
    <citation type="submission" date="2016-06" db="EMBL/GenBank/DDBJ databases">
        <title>De novo assembly and RNA-Seq shows season-dependent expression and editing in black bear kidneys.</title>
        <authorList>
            <person name="Korstanje R."/>
            <person name="Srivastava A."/>
            <person name="Sarsani V.K."/>
            <person name="Sheehan S.M."/>
            <person name="Seger R.L."/>
            <person name="Barter M.E."/>
            <person name="Lindqvist C."/>
            <person name="Brody L.C."/>
            <person name="Mullikin J.C."/>
        </authorList>
    </citation>
    <scope>NUCLEOTIDE SEQUENCE [LARGE SCALE GENOMIC DNA]</scope>
</reference>
<name>A0A452QJJ7_URSAM</name>
<dbReference type="PANTHER" id="PTHR24367">
    <property type="entry name" value="LEUCINE-RICH REPEAT-CONTAINING PROTEIN"/>
    <property type="match status" value="1"/>
</dbReference>
<gene>
    <name evidence="10" type="primary">LGI4</name>
</gene>
<feature type="repeat" description="EAR" evidence="7">
    <location>
        <begin position="288"/>
        <end position="330"/>
    </location>
</feature>
<evidence type="ECO:0000259" key="9">
    <source>
        <dbReference type="SMART" id="SM00082"/>
    </source>
</evidence>
<feature type="domain" description="LRRCT" evidence="9">
    <location>
        <begin position="236"/>
        <end position="285"/>
    </location>
</feature>
<keyword evidence="3" id="KW-0433">Leucine-rich repeat</keyword>
<evidence type="ECO:0000256" key="7">
    <source>
        <dbReference type="PROSITE-ProRule" id="PRU00075"/>
    </source>
</evidence>
<feature type="repeat" description="EAR" evidence="7">
    <location>
        <begin position="474"/>
        <end position="517"/>
    </location>
</feature>
<reference evidence="10" key="3">
    <citation type="submission" date="2025-09" db="UniProtKB">
        <authorList>
            <consortium name="Ensembl"/>
        </authorList>
    </citation>
    <scope>IDENTIFICATION</scope>
</reference>
<feature type="region of interest" description="Disordered" evidence="8">
    <location>
        <begin position="1"/>
        <end position="29"/>
    </location>
</feature>
<dbReference type="AlphaFoldDB" id="A0A452QJJ7"/>
<dbReference type="STRING" id="9643.ENSUAMP00000005341"/>
<keyword evidence="11" id="KW-1185">Reference proteome</keyword>
<dbReference type="PANTHER" id="PTHR24367:SF268">
    <property type="entry name" value="LEUCINE-RICH REPEAT LGI FAMILY MEMBER 4"/>
    <property type="match status" value="1"/>
</dbReference>
<evidence type="ECO:0000256" key="2">
    <source>
        <dbReference type="ARBA" id="ARBA00022525"/>
    </source>
</evidence>
<dbReference type="GO" id="GO:0008344">
    <property type="term" value="P:adult locomotory behavior"/>
    <property type="evidence" value="ECO:0007669"/>
    <property type="project" value="Ensembl"/>
</dbReference>
<evidence type="ECO:0000256" key="1">
    <source>
        <dbReference type="ARBA" id="ARBA00004613"/>
    </source>
</evidence>
<dbReference type="Proteomes" id="UP000291022">
    <property type="component" value="Unassembled WGS sequence"/>
</dbReference>